<gene>
    <name evidence="3" type="ORF">Q5Y73_05535</name>
</gene>
<dbReference type="InterPro" id="IPR051801">
    <property type="entry name" value="GH28_Enzymes"/>
</dbReference>
<feature type="domain" description="Rhamnogalacturonase A/B/Epimerase-like pectate lyase" evidence="1">
    <location>
        <begin position="546"/>
        <end position="762"/>
    </location>
</feature>
<dbReference type="InterPro" id="IPR011050">
    <property type="entry name" value="Pectin_lyase_fold/virulence"/>
</dbReference>
<evidence type="ECO:0000259" key="1">
    <source>
        <dbReference type="Pfam" id="PF12708"/>
    </source>
</evidence>
<dbReference type="RefSeq" id="WP_305990819.1">
    <property type="nucleotide sequence ID" value="NZ_JAVAMP010000001.1"/>
</dbReference>
<feature type="domain" description="Right handed beta helix" evidence="2">
    <location>
        <begin position="194"/>
        <end position="315"/>
    </location>
</feature>
<organism evidence="3 4">
    <name type="scientific">Chengkuizengella axinellae</name>
    <dbReference type="NCBI Taxonomy" id="3064388"/>
    <lineage>
        <taxon>Bacteria</taxon>
        <taxon>Bacillati</taxon>
        <taxon>Bacillota</taxon>
        <taxon>Bacilli</taxon>
        <taxon>Bacillales</taxon>
        <taxon>Paenibacillaceae</taxon>
        <taxon>Chengkuizengella</taxon>
    </lineage>
</organism>
<dbReference type="SMART" id="SM00710">
    <property type="entry name" value="PbH1"/>
    <property type="match status" value="6"/>
</dbReference>
<name>A0ABT9IW48_9BACL</name>
<dbReference type="Gene3D" id="2.160.20.10">
    <property type="entry name" value="Single-stranded right-handed beta-helix, Pectin lyase-like"/>
    <property type="match status" value="2"/>
</dbReference>
<dbReference type="SUPFAM" id="SSF51126">
    <property type="entry name" value="Pectin lyase-like"/>
    <property type="match status" value="3"/>
</dbReference>
<dbReference type="Pfam" id="PF12708">
    <property type="entry name" value="Pect-lyase_RHGA_epim"/>
    <property type="match status" value="2"/>
</dbReference>
<dbReference type="InterPro" id="IPR024535">
    <property type="entry name" value="RHGA/B-epi-like_pectate_lyase"/>
</dbReference>
<accession>A0ABT9IW48</accession>
<keyword evidence="3" id="KW-0378">Hydrolase</keyword>
<reference evidence="3 4" key="1">
    <citation type="submission" date="2023-08" db="EMBL/GenBank/DDBJ databases">
        <authorList>
            <person name="Park J.-S."/>
        </authorList>
    </citation>
    <scope>NUCLEOTIDE SEQUENCE [LARGE SCALE GENOMIC DNA]</scope>
    <source>
        <strain evidence="3 4">2205SS18-9</strain>
    </source>
</reference>
<dbReference type="PANTHER" id="PTHR31339:SF9">
    <property type="entry name" value="PLASMIN AND FIBRONECTIN-BINDING PROTEIN A"/>
    <property type="match status" value="1"/>
</dbReference>
<dbReference type="InterPro" id="IPR006626">
    <property type="entry name" value="PbH1"/>
</dbReference>
<comment type="caution">
    <text evidence="3">The sequence shown here is derived from an EMBL/GenBank/DDBJ whole genome shotgun (WGS) entry which is preliminary data.</text>
</comment>
<keyword evidence="4" id="KW-1185">Reference proteome</keyword>
<dbReference type="EMBL" id="JAVAMP010000001">
    <property type="protein sequence ID" value="MDP5273558.1"/>
    <property type="molecule type" value="Genomic_DNA"/>
</dbReference>
<dbReference type="InterPro" id="IPR039448">
    <property type="entry name" value="Beta_helix"/>
</dbReference>
<evidence type="ECO:0000313" key="3">
    <source>
        <dbReference type="EMBL" id="MDP5273558.1"/>
    </source>
</evidence>
<dbReference type="GO" id="GO:0016787">
    <property type="term" value="F:hydrolase activity"/>
    <property type="evidence" value="ECO:0007669"/>
    <property type="project" value="UniProtKB-KW"/>
</dbReference>
<dbReference type="Pfam" id="PF13229">
    <property type="entry name" value="Beta_helix"/>
    <property type="match status" value="1"/>
</dbReference>
<dbReference type="Proteomes" id="UP001231941">
    <property type="component" value="Unassembled WGS sequence"/>
</dbReference>
<sequence>MSTNKTPKLNLHSWVLEDNVELDEFNENFNAIEEAIVELGGINVKWFGAKGNGIQDDTAAIQKTIDYAIVDDDISTVFIPDGDYHITGQLNVTKSINITGGHMHNTILRWGGADDGVSDLIHIENPDGSRIDGFTISHLTVRGAPRNGISLINTHSFTVENVRSRNHGQDGYYCNYAWKGMFLASEGNLNGRNGFHSENESQTVNFINCWAYANSWVGIKPDRKSMIEGCTLEANEYAAVHVIDVDNVHIAGCYFENNKGFSPLKPTYPTCMIFAENSRGLVLSGMGCFEISDYAVKLDNMKNVVINGCSGKKAGGDVWSYDWDEHGAIGLYVTETCENIMLVGMESVPMRIENENSVHRIHNSEAFDLMNGEGFYRTEGETAGLARGLEPQTNNTGVSLSLVPFPYGDDLAQQITCATSAPEDAYEGDGGFIKRLNFKPETDYSVSFWIENEHQILLRDTDGNRMTGGSDITNAVNGGASGEGWSDNNGWRKLVFNFKTSLNPINDYIEFRGKHDGISFKIARLEIVEGAYDIASFPKILEQEEINVKSFGAKGDSVTDDTQAIQLAINYVELRGGGSVVISNPHVITDTLILKNDVVLVGKNDAKLIIKENINGIQINNNTSILGKLDIEVNFFNYNSSVIHINGADDIRQRNNRIENLNIIGHSDVTGMGNGIHLDCSMNDSAVSYVIFVNINIRGFERGIFLDAPDLNENTDWNYVNGNMFNKLIISDCDYYIYGSGDHGSHNNADGNTFTDFQLQWNTRCVEMIHIEGWLNSFNGFCWDIANESTAKLLNLTSTSERNNFYLMQFGTDNYIDDGESNFISFREFDRFNSASSSQHYPIKEGANLESWQEGALYNFNGEYDDILHAADKVHTVTELSGVENISSGALRYVFSGSSSKQIVLDLTDNKSYSFEIDINASNYHNVSNSYLTGGIRKLAFLFSHGRIPRSIQVDITDNQGTEYSTTKIIDTDFKGTAVEMQIWVNDGLNAKIQKMIVTITGAHGSDVWLARIMAKSFYIGGTRFLSNGGDNYFGNINFIRNQDGPVFTSPNGTNYKLKVDDNGNPYTEEV</sequence>
<protein>
    <submittedName>
        <fullName evidence="3">Glycosyl hydrolase family 28-related protein</fullName>
    </submittedName>
</protein>
<dbReference type="InterPro" id="IPR012334">
    <property type="entry name" value="Pectin_lyas_fold"/>
</dbReference>
<proteinExistence type="predicted"/>
<evidence type="ECO:0000259" key="2">
    <source>
        <dbReference type="Pfam" id="PF13229"/>
    </source>
</evidence>
<feature type="domain" description="Rhamnogalacturonase A/B/Epimerase-like pectate lyase" evidence="1">
    <location>
        <begin position="42"/>
        <end position="108"/>
    </location>
</feature>
<dbReference type="PANTHER" id="PTHR31339">
    <property type="entry name" value="PECTIN LYASE-RELATED"/>
    <property type="match status" value="1"/>
</dbReference>
<evidence type="ECO:0000313" key="4">
    <source>
        <dbReference type="Proteomes" id="UP001231941"/>
    </source>
</evidence>